<dbReference type="RefSeq" id="WP_214091710.1">
    <property type="nucleotide sequence ID" value="NZ_JAHCLR010000005.1"/>
</dbReference>
<evidence type="ECO:0000256" key="1">
    <source>
        <dbReference type="SAM" id="SignalP"/>
    </source>
</evidence>
<evidence type="ECO:0008006" key="4">
    <source>
        <dbReference type="Google" id="ProtNLM"/>
    </source>
</evidence>
<feature type="signal peptide" evidence="1">
    <location>
        <begin position="1"/>
        <end position="26"/>
    </location>
</feature>
<dbReference type="EMBL" id="JAHCLR010000005">
    <property type="protein sequence ID" value="MBS9532821.1"/>
    <property type="molecule type" value="Genomic_DNA"/>
</dbReference>
<proteinExistence type="predicted"/>
<protein>
    <recommendedName>
        <fullName evidence="4">PEP-CTERM sorting domain-containing protein</fullName>
    </recommendedName>
</protein>
<feature type="chain" id="PRO_5046937396" description="PEP-CTERM sorting domain-containing protein" evidence="1">
    <location>
        <begin position="27"/>
        <end position="309"/>
    </location>
</feature>
<keyword evidence="3" id="KW-1185">Reference proteome</keyword>
<gene>
    <name evidence="2" type="ORF">KIH27_04365</name>
</gene>
<evidence type="ECO:0000313" key="3">
    <source>
        <dbReference type="Proteomes" id="UP001519535"/>
    </source>
</evidence>
<sequence length="309" mass="31708">MKRVAWGIVVGGAVAAAFAGSATANADSASWVPDYSVDNAKLFLGPDQTSAAWELPDTSFTHGTGADAVTLTGTDYITKSAGGFNDQFITNTGAMYEQDQLGGGFTNLFYDDGAGHIVDTMKTPFGNVDLSSLGTSLLPGAFDATTSPAAPVGDAFIGAALGLYKDADATWTGGDDHDALTALQAPDSSSLIWSAPATFTSNGADATTLTGTEYILSPTNTEFIDKAGDVFDQHLLSGGIFGVDNLYYDPVNGPAVDVLHSAFGNFDISPLASWFAPTVDVSDLTAASPVSDLTDAGLYSALDLGLPTP</sequence>
<dbReference type="Proteomes" id="UP001519535">
    <property type="component" value="Unassembled WGS sequence"/>
</dbReference>
<evidence type="ECO:0000313" key="2">
    <source>
        <dbReference type="EMBL" id="MBS9532821.1"/>
    </source>
</evidence>
<organism evidence="2 3">
    <name type="scientific">Mycolicibacter acidiphilus</name>
    <dbReference type="NCBI Taxonomy" id="2835306"/>
    <lineage>
        <taxon>Bacteria</taxon>
        <taxon>Bacillati</taxon>
        <taxon>Actinomycetota</taxon>
        <taxon>Actinomycetes</taxon>
        <taxon>Mycobacteriales</taxon>
        <taxon>Mycobacteriaceae</taxon>
        <taxon>Mycolicibacter</taxon>
    </lineage>
</organism>
<name>A0ABS5RH84_9MYCO</name>
<accession>A0ABS5RH84</accession>
<reference evidence="2 3" key="1">
    <citation type="submission" date="2021-05" db="EMBL/GenBank/DDBJ databases">
        <title>Mycobacterium acidophilum sp. nov., an extremely acid-tolerant member of the genus Mycobacterium.</title>
        <authorList>
            <person name="Xia J."/>
        </authorList>
    </citation>
    <scope>NUCLEOTIDE SEQUENCE [LARGE SCALE GENOMIC DNA]</scope>
    <source>
        <strain evidence="2 3">M1</strain>
    </source>
</reference>
<comment type="caution">
    <text evidence="2">The sequence shown here is derived from an EMBL/GenBank/DDBJ whole genome shotgun (WGS) entry which is preliminary data.</text>
</comment>
<keyword evidence="1" id="KW-0732">Signal</keyword>